<proteinExistence type="predicted"/>
<evidence type="ECO:0000313" key="2">
    <source>
        <dbReference type="Proteomes" id="UP001146120"/>
    </source>
</evidence>
<keyword evidence="2" id="KW-1185">Reference proteome</keyword>
<sequence length="15" mass="1798">MRCRQRMVQPVPAII</sequence>
<dbReference type="EMBL" id="DAKRPA010000043">
    <property type="protein sequence ID" value="DBA01685.1"/>
    <property type="molecule type" value="Genomic_DNA"/>
</dbReference>
<name>A0AAV2ZAN1_9STRA</name>
<reference evidence="1" key="2">
    <citation type="journal article" date="2023" name="Microbiol Resour">
        <title>Decontamination and Annotation of the Draft Genome Sequence of the Oomycete Lagenidium giganteum ARSEF 373.</title>
        <authorList>
            <person name="Morgan W.R."/>
            <person name="Tartar A."/>
        </authorList>
    </citation>
    <scope>NUCLEOTIDE SEQUENCE</scope>
    <source>
        <strain evidence="1">ARSEF 373</strain>
    </source>
</reference>
<organism evidence="1 2">
    <name type="scientific">Lagenidium giganteum</name>
    <dbReference type="NCBI Taxonomy" id="4803"/>
    <lineage>
        <taxon>Eukaryota</taxon>
        <taxon>Sar</taxon>
        <taxon>Stramenopiles</taxon>
        <taxon>Oomycota</taxon>
        <taxon>Peronosporomycetes</taxon>
        <taxon>Pythiales</taxon>
        <taxon>Pythiaceae</taxon>
    </lineage>
</organism>
<protein>
    <submittedName>
        <fullName evidence="1">Uncharacterized protein</fullName>
    </submittedName>
</protein>
<reference evidence="1" key="1">
    <citation type="submission" date="2022-11" db="EMBL/GenBank/DDBJ databases">
        <authorList>
            <person name="Morgan W.R."/>
            <person name="Tartar A."/>
        </authorList>
    </citation>
    <scope>NUCLEOTIDE SEQUENCE</scope>
    <source>
        <strain evidence="1">ARSEF 373</strain>
    </source>
</reference>
<comment type="caution">
    <text evidence="1">The sequence shown here is derived from an EMBL/GenBank/DDBJ whole genome shotgun (WGS) entry which is preliminary data.</text>
</comment>
<gene>
    <name evidence="1" type="ORF">N0F65_010336</name>
</gene>
<evidence type="ECO:0000313" key="1">
    <source>
        <dbReference type="EMBL" id="DBA01685.1"/>
    </source>
</evidence>
<dbReference type="Proteomes" id="UP001146120">
    <property type="component" value="Unassembled WGS sequence"/>
</dbReference>
<accession>A0AAV2ZAN1</accession>